<organism evidence="1 2">
    <name type="scientific">Funneliformis mosseae</name>
    <name type="common">Endomycorrhizal fungus</name>
    <name type="synonym">Glomus mosseae</name>
    <dbReference type="NCBI Taxonomy" id="27381"/>
    <lineage>
        <taxon>Eukaryota</taxon>
        <taxon>Fungi</taxon>
        <taxon>Fungi incertae sedis</taxon>
        <taxon>Mucoromycota</taxon>
        <taxon>Glomeromycotina</taxon>
        <taxon>Glomeromycetes</taxon>
        <taxon>Glomerales</taxon>
        <taxon>Glomeraceae</taxon>
        <taxon>Funneliformis</taxon>
    </lineage>
</organism>
<accession>A0A9N9HN26</accession>
<gene>
    <name evidence="1" type="ORF">FMOSSE_LOCUS13652</name>
</gene>
<comment type="caution">
    <text evidence="1">The sequence shown here is derived from an EMBL/GenBank/DDBJ whole genome shotgun (WGS) entry which is preliminary data.</text>
</comment>
<proteinExistence type="predicted"/>
<name>A0A9N9HN26_FUNMO</name>
<dbReference type="AlphaFoldDB" id="A0A9N9HN26"/>
<evidence type="ECO:0000313" key="2">
    <source>
        <dbReference type="Proteomes" id="UP000789375"/>
    </source>
</evidence>
<keyword evidence="2" id="KW-1185">Reference proteome</keyword>
<sequence>DKDSEALLNIQDKEFKELLTYNSAEDFSDVNSTSDKVADTEADIEEDAKLFVGKVFQNWNYASKIMKKAQSTFRNEGENLMLKQLFGSANLSLYELFDAIEERYQEESDYCEFIN</sequence>
<dbReference type="Proteomes" id="UP000789375">
    <property type="component" value="Unassembled WGS sequence"/>
</dbReference>
<evidence type="ECO:0000313" key="1">
    <source>
        <dbReference type="EMBL" id="CAG8697458.1"/>
    </source>
</evidence>
<protein>
    <submittedName>
        <fullName evidence="1">571_t:CDS:1</fullName>
    </submittedName>
</protein>
<dbReference type="EMBL" id="CAJVPP010008511">
    <property type="protein sequence ID" value="CAG8697458.1"/>
    <property type="molecule type" value="Genomic_DNA"/>
</dbReference>
<reference evidence="1" key="1">
    <citation type="submission" date="2021-06" db="EMBL/GenBank/DDBJ databases">
        <authorList>
            <person name="Kallberg Y."/>
            <person name="Tangrot J."/>
            <person name="Rosling A."/>
        </authorList>
    </citation>
    <scope>NUCLEOTIDE SEQUENCE</scope>
    <source>
        <strain evidence="1">87-6 pot B 2015</strain>
    </source>
</reference>
<feature type="non-terminal residue" evidence="1">
    <location>
        <position position="115"/>
    </location>
</feature>